<evidence type="ECO:0000313" key="3">
    <source>
        <dbReference type="Proteomes" id="UP000032304"/>
    </source>
</evidence>
<evidence type="ECO:0000313" key="2">
    <source>
        <dbReference type="EMBL" id="MBA0582545.1"/>
    </source>
</evidence>
<accession>A0A0D2QD61</accession>
<dbReference type="AlphaFoldDB" id="A0A0D2QD61"/>
<dbReference type="EMBL" id="CM001742">
    <property type="protein sequence ID" value="KJB17354.1"/>
    <property type="molecule type" value="Genomic_DNA"/>
</dbReference>
<dbReference type="EMBL" id="JABEZZ010000003">
    <property type="protein sequence ID" value="MBA0582545.1"/>
    <property type="molecule type" value="Genomic_DNA"/>
</dbReference>
<sequence length="69" mass="7708">MIASFSGGVSSIQCLWLSHCHPQLAISWVALFAVLGTKRENRKLIALTSQVVKIHFLDKDNRLKACIRS</sequence>
<gene>
    <name evidence="1" type="ORF">B456_003G126800</name>
    <name evidence="2" type="ORF">Gorai_024686</name>
</gene>
<dbReference type="Proteomes" id="UP000032304">
    <property type="component" value="Chromosome 3"/>
</dbReference>
<dbReference type="Gramene" id="KJB17354">
    <property type="protein sequence ID" value="KJB17354"/>
    <property type="gene ID" value="B456_003G126800"/>
</dbReference>
<protein>
    <submittedName>
        <fullName evidence="1">Uncharacterized protein</fullName>
    </submittedName>
</protein>
<organism evidence="1 3">
    <name type="scientific">Gossypium raimondii</name>
    <name type="common">Peruvian cotton</name>
    <name type="synonym">Gossypium klotzschianum subsp. raimondii</name>
    <dbReference type="NCBI Taxonomy" id="29730"/>
    <lineage>
        <taxon>Eukaryota</taxon>
        <taxon>Viridiplantae</taxon>
        <taxon>Streptophyta</taxon>
        <taxon>Embryophyta</taxon>
        <taxon>Tracheophyta</taxon>
        <taxon>Spermatophyta</taxon>
        <taxon>Magnoliopsida</taxon>
        <taxon>eudicotyledons</taxon>
        <taxon>Gunneridae</taxon>
        <taxon>Pentapetalae</taxon>
        <taxon>rosids</taxon>
        <taxon>malvids</taxon>
        <taxon>Malvales</taxon>
        <taxon>Malvaceae</taxon>
        <taxon>Malvoideae</taxon>
        <taxon>Gossypium</taxon>
    </lineage>
</organism>
<evidence type="ECO:0000313" key="4">
    <source>
        <dbReference type="Proteomes" id="UP000593578"/>
    </source>
</evidence>
<dbReference type="EMBL" id="CM001742">
    <property type="protein sequence ID" value="KJB17355.1"/>
    <property type="molecule type" value="Genomic_DNA"/>
</dbReference>
<reference evidence="2" key="3">
    <citation type="submission" date="2020-04" db="EMBL/GenBank/DDBJ databases">
        <authorList>
            <person name="Grover C.E."/>
            <person name="Arick M.A. II"/>
            <person name="Thrash A."/>
            <person name="Conover J.L."/>
            <person name="Sanders W.S."/>
            <person name="Peterson D.G."/>
            <person name="Scheffler J.A."/>
            <person name="Scheffler B.E."/>
            <person name="Wendel J.F."/>
        </authorList>
    </citation>
    <scope>NUCLEOTIDE SEQUENCE</scope>
    <source>
        <strain evidence="2">8</strain>
        <tissue evidence="2">Leaf</tissue>
    </source>
</reference>
<dbReference type="Proteomes" id="UP000593578">
    <property type="component" value="Unassembled WGS sequence"/>
</dbReference>
<reference evidence="1 3" key="1">
    <citation type="journal article" date="2012" name="Nature">
        <title>Repeated polyploidization of Gossypium genomes and the evolution of spinnable cotton fibres.</title>
        <authorList>
            <person name="Paterson A.H."/>
            <person name="Wendel J.F."/>
            <person name="Gundlach H."/>
            <person name="Guo H."/>
            <person name="Jenkins J."/>
            <person name="Jin D."/>
            <person name="Llewellyn D."/>
            <person name="Showmaker K.C."/>
            <person name="Shu S."/>
            <person name="Udall J."/>
            <person name="Yoo M.J."/>
            <person name="Byers R."/>
            <person name="Chen W."/>
            <person name="Doron-Faigenboim A."/>
            <person name="Duke M.V."/>
            <person name="Gong L."/>
            <person name="Grimwood J."/>
            <person name="Grover C."/>
            <person name="Grupp K."/>
            <person name="Hu G."/>
            <person name="Lee T.H."/>
            <person name="Li J."/>
            <person name="Lin L."/>
            <person name="Liu T."/>
            <person name="Marler B.S."/>
            <person name="Page J.T."/>
            <person name="Roberts A.W."/>
            <person name="Romanel E."/>
            <person name="Sanders W.S."/>
            <person name="Szadkowski E."/>
            <person name="Tan X."/>
            <person name="Tang H."/>
            <person name="Xu C."/>
            <person name="Wang J."/>
            <person name="Wang Z."/>
            <person name="Zhang D."/>
            <person name="Zhang L."/>
            <person name="Ashrafi H."/>
            <person name="Bedon F."/>
            <person name="Bowers J.E."/>
            <person name="Brubaker C.L."/>
            <person name="Chee P.W."/>
            <person name="Das S."/>
            <person name="Gingle A.R."/>
            <person name="Haigler C.H."/>
            <person name="Harker D."/>
            <person name="Hoffmann L.V."/>
            <person name="Hovav R."/>
            <person name="Jones D.C."/>
            <person name="Lemke C."/>
            <person name="Mansoor S."/>
            <person name="ur Rahman M."/>
            <person name="Rainville L.N."/>
            <person name="Rambani A."/>
            <person name="Reddy U.K."/>
            <person name="Rong J.K."/>
            <person name="Saranga Y."/>
            <person name="Scheffler B.E."/>
            <person name="Scheffler J.A."/>
            <person name="Stelly D.M."/>
            <person name="Triplett B.A."/>
            <person name="Van Deynze A."/>
            <person name="Vaslin M.F."/>
            <person name="Waghmare V.N."/>
            <person name="Walford S.A."/>
            <person name="Wright R.J."/>
            <person name="Zaki E.A."/>
            <person name="Zhang T."/>
            <person name="Dennis E.S."/>
            <person name="Mayer K.F."/>
            <person name="Peterson D.G."/>
            <person name="Rokhsar D.S."/>
            <person name="Wang X."/>
            <person name="Schmutz J."/>
        </authorList>
    </citation>
    <scope>NUCLEOTIDE SEQUENCE [LARGE SCALE GENOMIC DNA]</scope>
</reference>
<name>A0A0D2QD61_GOSRA</name>
<keyword evidence="3" id="KW-1185">Reference proteome</keyword>
<reference evidence="2 4" key="2">
    <citation type="journal article" date="2019" name="Genome Biol. Evol.">
        <title>Insights into the evolution of the New World diploid cottons (Gossypium, subgenus Houzingenia) based on genome sequencing.</title>
        <authorList>
            <person name="Grover C.E."/>
            <person name="Arick M.A. 2nd"/>
            <person name="Thrash A."/>
            <person name="Conover J.L."/>
            <person name="Sanders W.S."/>
            <person name="Peterson D.G."/>
            <person name="Frelichowski J.E."/>
            <person name="Scheffler J.A."/>
            <person name="Scheffler B.E."/>
            <person name="Wendel J.F."/>
        </authorList>
    </citation>
    <scope>NUCLEOTIDE SEQUENCE [LARGE SCALE GENOMIC DNA]</scope>
    <source>
        <strain evidence="2">8</strain>
        <tissue evidence="2">Leaf</tissue>
    </source>
</reference>
<proteinExistence type="predicted"/>
<dbReference type="Gramene" id="KJB17355">
    <property type="protein sequence ID" value="KJB17355"/>
    <property type="gene ID" value="B456_003G126800"/>
</dbReference>
<evidence type="ECO:0000313" key="1">
    <source>
        <dbReference type="EMBL" id="KJB17354.1"/>
    </source>
</evidence>